<dbReference type="Proteomes" id="UP001150001">
    <property type="component" value="Unassembled WGS sequence"/>
</dbReference>
<keyword evidence="3" id="KW-0614">Plasmid</keyword>
<protein>
    <submittedName>
        <fullName evidence="3">Uncharacterized protein</fullName>
    </submittedName>
</protein>
<proteinExistence type="predicted"/>
<dbReference type="GeneID" id="23448114"/>
<dbReference type="EMBL" id="LUAX01000009">
    <property type="protein sequence ID" value="OAM96632.1"/>
    <property type="molecule type" value="Genomic_DNA"/>
</dbReference>
<evidence type="ECO:0000256" key="1">
    <source>
        <dbReference type="SAM" id="MobiDB-lite"/>
    </source>
</evidence>
<feature type="region of interest" description="Disordered" evidence="1">
    <location>
        <begin position="66"/>
        <end position="85"/>
    </location>
</feature>
<dbReference type="GeneID" id="78074021"/>
<reference evidence="2" key="2">
    <citation type="submission" date="2022-11" db="EMBL/GenBank/DDBJ databases">
        <title>Role of the vibriolysin VemA secreted by the emergent pathogen Vibrio europaeus in the colonization of Manila clam mucus.</title>
        <authorList>
            <person name="Martinez C."/>
            <person name="Rodriguez S."/>
            <person name="Vences A."/>
            <person name="Barja J.L."/>
            <person name="Toranzo A.E."/>
            <person name="Dubert J."/>
        </authorList>
    </citation>
    <scope>NUCLEOTIDE SEQUENCE</scope>
    <source>
        <strain evidence="2">3454</strain>
    </source>
</reference>
<dbReference type="RefSeq" id="WP_004744679.1">
    <property type="nucleotide sequence ID" value="NZ_CM004621.1"/>
</dbReference>
<dbReference type="AlphaFoldDB" id="A0A178J3L2"/>
<comment type="caution">
    <text evidence="3">The sequence shown here is derived from an EMBL/GenBank/DDBJ whole genome shotgun (WGS) entry which is preliminary data.</text>
</comment>
<keyword evidence="4" id="KW-1185">Reference proteome</keyword>
<accession>A0A178J3L2</accession>
<gene>
    <name evidence="3" type="ORF">AZ468_25000</name>
    <name evidence="2" type="ORF">OPW20_19840</name>
</gene>
<evidence type="ECO:0000313" key="4">
    <source>
        <dbReference type="Proteomes" id="UP001150001"/>
    </source>
</evidence>
<sequence length="165" mass="18780">MLEENSNKQLHVSQSEDRLLANIYKNKLIRCGVSKRDAERLATNKTIDELKKVCSELKQSIAYEPTCSNSESNETSKVAITSSSNGTCRVWSIRPTGKHRHLSCSRKRTKVDKALSNSQTISSDNDPLKHLGYLDDELKEARLEGLIESYLNHNRHGQEREQETH</sequence>
<reference evidence="3" key="1">
    <citation type="submission" date="2016-03" db="EMBL/GenBank/DDBJ databases">
        <title>Draft genome sequence of the Vibrio tubiashii subs. europaeus.</title>
        <authorList>
            <person name="Spinard E."/>
            <person name="Dubert J."/>
            <person name="Nelson D.R."/>
            <person name="Barja J.L."/>
        </authorList>
    </citation>
    <scope>NUCLEOTIDE SEQUENCE [LARGE SCALE GENOMIC DNA]</scope>
    <source>
        <strain evidence="3">PP2-638</strain>
        <plasmid evidence="3">p57_like</plasmid>
    </source>
</reference>
<geneLocation type="plasmid" evidence="3">
    <name>p57_like</name>
</geneLocation>
<dbReference type="Proteomes" id="UP000094761">
    <property type="component" value="Plasmid p57_like"/>
</dbReference>
<dbReference type="EMBL" id="JAPFIT010000022">
    <property type="protein sequence ID" value="MDC5742329.1"/>
    <property type="molecule type" value="Genomic_DNA"/>
</dbReference>
<name>A0A178J3L2_9VIBR</name>
<evidence type="ECO:0000313" key="3">
    <source>
        <dbReference type="EMBL" id="OAM96632.1"/>
    </source>
</evidence>
<evidence type="ECO:0000313" key="2">
    <source>
        <dbReference type="EMBL" id="MDC5742329.1"/>
    </source>
</evidence>
<organism evidence="3">
    <name type="scientific">Vibrio europaeus</name>
    <dbReference type="NCBI Taxonomy" id="300876"/>
    <lineage>
        <taxon>Bacteria</taxon>
        <taxon>Pseudomonadati</taxon>
        <taxon>Pseudomonadota</taxon>
        <taxon>Gammaproteobacteria</taxon>
        <taxon>Vibrionales</taxon>
        <taxon>Vibrionaceae</taxon>
        <taxon>Vibrio</taxon>
        <taxon>Vibrio oreintalis group</taxon>
    </lineage>
</organism>